<keyword evidence="1" id="KW-0812">Transmembrane</keyword>
<feature type="domain" description="CAAX prenyl protease 2/Lysostaphin resistance protein A-like" evidence="2">
    <location>
        <begin position="146"/>
        <end position="230"/>
    </location>
</feature>
<feature type="transmembrane region" description="Helical" evidence="1">
    <location>
        <begin position="89"/>
        <end position="111"/>
    </location>
</feature>
<dbReference type="InterPro" id="IPR003675">
    <property type="entry name" value="Rce1/LyrA-like_dom"/>
</dbReference>
<dbReference type="Proteomes" id="UP000625780">
    <property type="component" value="Unassembled WGS sequence"/>
</dbReference>
<proteinExistence type="predicted"/>
<evidence type="ECO:0000313" key="4">
    <source>
        <dbReference type="Proteomes" id="UP000625780"/>
    </source>
</evidence>
<gene>
    <name evidence="3" type="ORF">GCM10011361_20190</name>
</gene>
<feature type="transmembrane region" description="Helical" evidence="1">
    <location>
        <begin position="198"/>
        <end position="215"/>
    </location>
</feature>
<dbReference type="RefSeq" id="WP_188370549.1">
    <property type="nucleotide sequence ID" value="NZ_BMFH01000001.1"/>
</dbReference>
<keyword evidence="4" id="KW-1185">Reference proteome</keyword>
<protein>
    <recommendedName>
        <fullName evidence="2">CAAX prenyl protease 2/Lysostaphin resistance protein A-like domain-containing protein</fullName>
    </recommendedName>
</protein>
<feature type="transmembrane region" description="Helical" evidence="1">
    <location>
        <begin position="6"/>
        <end position="27"/>
    </location>
</feature>
<evidence type="ECO:0000259" key="2">
    <source>
        <dbReference type="Pfam" id="PF02517"/>
    </source>
</evidence>
<name>A0ABQ1R048_9FLAO</name>
<feature type="transmembrane region" description="Helical" evidence="1">
    <location>
        <begin position="162"/>
        <end position="186"/>
    </location>
</feature>
<reference evidence="4" key="1">
    <citation type="journal article" date="2019" name="Int. J. Syst. Evol. Microbiol.">
        <title>The Global Catalogue of Microorganisms (GCM) 10K type strain sequencing project: providing services to taxonomists for standard genome sequencing and annotation.</title>
        <authorList>
            <consortium name="The Broad Institute Genomics Platform"/>
            <consortium name="The Broad Institute Genome Sequencing Center for Infectious Disease"/>
            <person name="Wu L."/>
            <person name="Ma J."/>
        </authorList>
    </citation>
    <scope>NUCLEOTIDE SEQUENCE [LARGE SCALE GENOMIC DNA]</scope>
    <source>
        <strain evidence="4">CGMCC 1.12606</strain>
    </source>
</reference>
<comment type="caution">
    <text evidence="3">The sequence shown here is derived from an EMBL/GenBank/DDBJ whole genome shotgun (WGS) entry which is preliminary data.</text>
</comment>
<feature type="transmembrane region" description="Helical" evidence="1">
    <location>
        <begin position="48"/>
        <end position="69"/>
    </location>
</feature>
<evidence type="ECO:0000313" key="3">
    <source>
        <dbReference type="EMBL" id="GGD53466.1"/>
    </source>
</evidence>
<accession>A0ABQ1R048</accession>
<dbReference type="Pfam" id="PF02517">
    <property type="entry name" value="Rce1-like"/>
    <property type="match status" value="1"/>
</dbReference>
<organism evidence="3 4">
    <name type="scientific">Muriicola marianensis</name>
    <dbReference type="NCBI Taxonomy" id="1324801"/>
    <lineage>
        <taxon>Bacteria</taxon>
        <taxon>Pseudomonadati</taxon>
        <taxon>Bacteroidota</taxon>
        <taxon>Flavobacteriia</taxon>
        <taxon>Flavobacteriales</taxon>
        <taxon>Flavobacteriaceae</taxon>
        <taxon>Muriicola</taxon>
    </lineage>
</organism>
<evidence type="ECO:0000256" key="1">
    <source>
        <dbReference type="SAM" id="Phobius"/>
    </source>
</evidence>
<dbReference type="EMBL" id="BMFH01000001">
    <property type="protein sequence ID" value="GGD53466.1"/>
    <property type="molecule type" value="Genomic_DNA"/>
</dbReference>
<keyword evidence="1" id="KW-1133">Transmembrane helix</keyword>
<sequence length="250" mass="28809">MNIFLFVFILILVILMVLYPVSGIRGIRELRRKYAEGLPYSKISFYRSSMFASWLVVFLILLLIPLSGVSLTDLGFRWGLPDRSSLSGWIFYPGIVLYIMHLGQNLYYISIFRSKSEKRKKLAGSIPDDFNFFLPITAREKKVWNYLSLSAGITEEIIYRGYLFFALAVIFPSLHLVYILLLSTLVFGVGHLYLGKEVVKSTFLGLLFGVYYIVFDSLYPVMLIHTVQDLVVRDILQEEENNGEPISRMQ</sequence>
<keyword evidence="1" id="KW-0472">Membrane</keyword>